<keyword evidence="4" id="KW-1185">Reference proteome</keyword>
<proteinExistence type="predicted"/>
<evidence type="ECO:0000256" key="1">
    <source>
        <dbReference type="SAM" id="Phobius"/>
    </source>
</evidence>
<keyword evidence="1" id="KW-1133">Transmembrane helix</keyword>
<evidence type="ECO:0000259" key="2">
    <source>
        <dbReference type="Pfam" id="PF20684"/>
    </source>
</evidence>
<name>W7I4T2_9PEZI</name>
<feature type="domain" description="Rhodopsin" evidence="2">
    <location>
        <begin position="27"/>
        <end position="117"/>
    </location>
</feature>
<dbReference type="Pfam" id="PF20684">
    <property type="entry name" value="Fung_rhodopsin"/>
    <property type="match status" value="1"/>
</dbReference>
<dbReference type="InterPro" id="IPR049326">
    <property type="entry name" value="Rhodopsin_dom_fungi"/>
</dbReference>
<evidence type="ECO:0000313" key="3">
    <source>
        <dbReference type="EMBL" id="EWC43740.1"/>
    </source>
</evidence>
<keyword evidence="1" id="KW-0472">Membrane</keyword>
<reference evidence="3 4" key="1">
    <citation type="submission" date="2013-05" db="EMBL/GenBank/DDBJ databases">
        <title>Drechslerella stenobrocha genome reveals carnivorous origination and mechanical trapping mechanism of predatory fungi.</title>
        <authorList>
            <person name="Liu X."/>
            <person name="Zhang W."/>
            <person name="Liu K."/>
        </authorList>
    </citation>
    <scope>NUCLEOTIDE SEQUENCE [LARGE SCALE GENOMIC DNA]</scope>
    <source>
        <strain evidence="3 4">248</strain>
    </source>
</reference>
<dbReference type="EMBL" id="KI966453">
    <property type="protein sequence ID" value="EWC43740.1"/>
    <property type="molecule type" value="Genomic_DNA"/>
</dbReference>
<evidence type="ECO:0000313" key="4">
    <source>
        <dbReference type="Proteomes" id="UP000024837"/>
    </source>
</evidence>
<gene>
    <name evidence="3" type="ORF">DRE_07358</name>
</gene>
<protein>
    <recommendedName>
        <fullName evidence="2">Rhodopsin domain-containing protein</fullName>
    </recommendedName>
</protein>
<keyword evidence="1" id="KW-0812">Transmembrane</keyword>
<sequence>MVEKGFSDGKLNLNRDLEDPESAYVLLTNETLEDLLKLLYFSTFPYYLSLWGVKLYLLILYYGIVVPGTFPSSRLLLHALSVLTGLTCIVWIGINMFWCLPVSENWDVGGVHRACVAYYARAPYIVTVSMHAGTEILSQYDF</sequence>
<dbReference type="HOGENOM" id="CLU_1815748_0_0_1"/>
<dbReference type="AlphaFoldDB" id="W7I4T2"/>
<feature type="transmembrane region" description="Helical" evidence="1">
    <location>
        <begin position="75"/>
        <end position="98"/>
    </location>
</feature>
<feature type="transmembrane region" description="Helical" evidence="1">
    <location>
        <begin position="44"/>
        <end position="63"/>
    </location>
</feature>
<accession>W7I4T2</accession>
<dbReference type="OrthoDB" id="10017208at2759"/>
<organism evidence="3 4">
    <name type="scientific">Drechslerella stenobrocha 248</name>
    <dbReference type="NCBI Taxonomy" id="1043628"/>
    <lineage>
        <taxon>Eukaryota</taxon>
        <taxon>Fungi</taxon>
        <taxon>Dikarya</taxon>
        <taxon>Ascomycota</taxon>
        <taxon>Pezizomycotina</taxon>
        <taxon>Orbiliomycetes</taxon>
        <taxon>Orbiliales</taxon>
        <taxon>Orbiliaceae</taxon>
        <taxon>Drechslerella</taxon>
    </lineage>
</organism>
<dbReference type="Proteomes" id="UP000024837">
    <property type="component" value="Unassembled WGS sequence"/>
</dbReference>